<accession>A0A542YU59</accession>
<dbReference type="EMBL" id="VFOP01000001">
    <property type="protein sequence ID" value="TQL51629.1"/>
    <property type="molecule type" value="Genomic_DNA"/>
</dbReference>
<keyword evidence="4" id="KW-1185">Reference proteome</keyword>
<dbReference type="RefSeq" id="WP_141785603.1">
    <property type="nucleotide sequence ID" value="NZ_BAAAIK010000011.1"/>
</dbReference>
<gene>
    <name evidence="3" type="ORF">FB467_2779</name>
</gene>
<protein>
    <submittedName>
        <fullName evidence="3">ClpA/ClpB-like protein</fullName>
    </submittedName>
</protein>
<feature type="domain" description="Clp R" evidence="2">
    <location>
        <begin position="2"/>
        <end position="176"/>
    </location>
</feature>
<keyword evidence="1" id="KW-0677">Repeat</keyword>
<organism evidence="3 4">
    <name type="scientific">Ornithinicoccus hortensis</name>
    <dbReference type="NCBI Taxonomy" id="82346"/>
    <lineage>
        <taxon>Bacteria</taxon>
        <taxon>Bacillati</taxon>
        <taxon>Actinomycetota</taxon>
        <taxon>Actinomycetes</taxon>
        <taxon>Micrococcales</taxon>
        <taxon>Intrasporangiaceae</taxon>
        <taxon>Ornithinicoccus</taxon>
    </lineage>
</organism>
<dbReference type="InterPro" id="IPR036628">
    <property type="entry name" value="Clp_N_dom_sf"/>
</dbReference>
<sequence>MFERFSRAAKAAVKAAQGVAAQDRAAEVRPEHLMRGVLAEDALVSALLDHLGTNAASVQEALDRRARRFPDGLDADDASALQSIGIDLAEITAKLGPDLAPPRRGSNPPYSRGAKKALELALREAINLGDRSIGGEHLLLGLARGGDRTVADALADCGLDLPTIRSAVVERHRAAG</sequence>
<dbReference type="InterPro" id="IPR004176">
    <property type="entry name" value="Clp_R_N"/>
</dbReference>
<dbReference type="AlphaFoldDB" id="A0A542YU59"/>
<reference evidence="3 4" key="1">
    <citation type="submission" date="2019-06" db="EMBL/GenBank/DDBJ databases">
        <title>Sequencing the genomes of 1000 actinobacteria strains.</title>
        <authorList>
            <person name="Klenk H.-P."/>
        </authorList>
    </citation>
    <scope>NUCLEOTIDE SEQUENCE [LARGE SCALE GENOMIC DNA]</scope>
    <source>
        <strain evidence="3 4">DSM 12335</strain>
    </source>
</reference>
<evidence type="ECO:0000256" key="1">
    <source>
        <dbReference type="PROSITE-ProRule" id="PRU01251"/>
    </source>
</evidence>
<dbReference type="PROSITE" id="PS51903">
    <property type="entry name" value="CLP_R"/>
    <property type="match status" value="1"/>
</dbReference>
<evidence type="ECO:0000313" key="3">
    <source>
        <dbReference type="EMBL" id="TQL51629.1"/>
    </source>
</evidence>
<comment type="caution">
    <text evidence="3">The sequence shown here is derived from an EMBL/GenBank/DDBJ whole genome shotgun (WGS) entry which is preliminary data.</text>
</comment>
<proteinExistence type="predicted"/>
<name>A0A542YU59_9MICO</name>
<dbReference type="Pfam" id="PF02861">
    <property type="entry name" value="Clp_N"/>
    <property type="match status" value="2"/>
</dbReference>
<dbReference type="Proteomes" id="UP000319516">
    <property type="component" value="Unassembled WGS sequence"/>
</dbReference>
<evidence type="ECO:0000313" key="4">
    <source>
        <dbReference type="Proteomes" id="UP000319516"/>
    </source>
</evidence>
<dbReference type="SUPFAM" id="SSF81923">
    <property type="entry name" value="Double Clp-N motif"/>
    <property type="match status" value="2"/>
</dbReference>
<evidence type="ECO:0000259" key="2">
    <source>
        <dbReference type="PROSITE" id="PS51903"/>
    </source>
</evidence>
<dbReference type="OrthoDB" id="3628183at2"/>
<dbReference type="Gene3D" id="1.10.1780.10">
    <property type="entry name" value="Clp, N-terminal domain"/>
    <property type="match status" value="2"/>
</dbReference>